<keyword evidence="4 5" id="KW-0472">Membrane</keyword>
<gene>
    <name evidence="6" type="ORF">PCOR1329_LOCUS22422</name>
</gene>
<dbReference type="EMBL" id="CAUYUJ010007491">
    <property type="protein sequence ID" value="CAK0820947.1"/>
    <property type="molecule type" value="Genomic_DNA"/>
</dbReference>
<keyword evidence="3 5" id="KW-1133">Transmembrane helix</keyword>
<evidence type="ECO:0000256" key="3">
    <source>
        <dbReference type="ARBA" id="ARBA00022989"/>
    </source>
</evidence>
<comment type="caution">
    <text evidence="6">The sequence shown here is derived from an EMBL/GenBank/DDBJ whole genome shotgun (WGS) entry which is preliminary data.</text>
</comment>
<feature type="transmembrane region" description="Helical" evidence="5">
    <location>
        <begin position="458"/>
        <end position="476"/>
    </location>
</feature>
<feature type="transmembrane region" description="Helical" evidence="5">
    <location>
        <begin position="313"/>
        <end position="335"/>
    </location>
</feature>
<dbReference type="PANTHER" id="PTHR31652">
    <property type="entry name" value="LIMR FAMILY PROTEIN DDB_G0283707-RELATED"/>
    <property type="match status" value="1"/>
</dbReference>
<evidence type="ECO:0000256" key="2">
    <source>
        <dbReference type="ARBA" id="ARBA00022692"/>
    </source>
</evidence>
<evidence type="ECO:0000256" key="5">
    <source>
        <dbReference type="SAM" id="Phobius"/>
    </source>
</evidence>
<dbReference type="PANTHER" id="PTHR31652:SF0">
    <property type="entry name" value="LIMR FAMILY PROTEIN DDB_G0283707-RELATED"/>
    <property type="match status" value="1"/>
</dbReference>
<feature type="transmembrane region" description="Helical" evidence="5">
    <location>
        <begin position="405"/>
        <end position="423"/>
    </location>
</feature>
<feature type="transmembrane region" description="Helical" evidence="5">
    <location>
        <begin position="39"/>
        <end position="63"/>
    </location>
</feature>
<feature type="transmembrane region" description="Helical" evidence="5">
    <location>
        <begin position="182"/>
        <end position="209"/>
    </location>
</feature>
<comment type="subcellular location">
    <subcellularLocation>
        <location evidence="1">Membrane</location>
        <topology evidence="1">Multi-pass membrane protein</topology>
    </subcellularLocation>
</comment>
<sequence>MDVFLLIFVVAIIGIAVAVNIHVLFYYEEELDRRATKNIILILKAIIVTSLTLTWVVTLLLPVDVRNSRPVPGPLDMQALWKAAFITLAVFLAIIVPSAMLYSEVEGDDLVKNKRRYVACYLLAVLFVCGALVAITYPFLASADIPVTQYACGSWQDIDAVDGVICDSAVSSSMRLSVGIDVYIIAVLCFIGWFFFVVFGGIGLSAVPIDLILEFIDRPTAIDEKSYLERRRILGQAAQKLLEHASGLQERDGKVAYKTGWRGARQKRTVKVDYNKWRRDVNLLEDEFERLKMSKFHKGENPVVSCGKLAGGILLAIVSLLWILQILISVISRQIDPNAAIPFLDWIFIACESAGAYPLGVALFAAFTLYLCLCVVKGCFKFGMRIAFLFTIHPMRHKATPLNSMLFNVEMLLISTAAVVQFAQTAFGDYARLTDADVIFSAQIKHMTFYRWFFENNVFIYTLLAWFVLCLLYLLCKPRDSANVQLTNKKSDKWLAKLVGKPADPPADSTCTKA</sequence>
<accession>A0ABN9RPK3</accession>
<feature type="transmembrane region" description="Helical" evidence="5">
    <location>
        <begin position="117"/>
        <end position="140"/>
    </location>
</feature>
<organism evidence="6 7">
    <name type="scientific">Prorocentrum cordatum</name>
    <dbReference type="NCBI Taxonomy" id="2364126"/>
    <lineage>
        <taxon>Eukaryota</taxon>
        <taxon>Sar</taxon>
        <taxon>Alveolata</taxon>
        <taxon>Dinophyceae</taxon>
        <taxon>Prorocentrales</taxon>
        <taxon>Prorocentraceae</taxon>
        <taxon>Prorocentrum</taxon>
    </lineage>
</organism>
<proteinExistence type="predicted"/>
<dbReference type="Proteomes" id="UP001189429">
    <property type="component" value="Unassembled WGS sequence"/>
</dbReference>
<keyword evidence="7" id="KW-1185">Reference proteome</keyword>
<keyword evidence="2 5" id="KW-0812">Transmembrane</keyword>
<feature type="transmembrane region" description="Helical" evidence="5">
    <location>
        <begin position="6"/>
        <end position="27"/>
    </location>
</feature>
<reference evidence="6" key="1">
    <citation type="submission" date="2023-10" db="EMBL/GenBank/DDBJ databases">
        <authorList>
            <person name="Chen Y."/>
            <person name="Shah S."/>
            <person name="Dougan E. K."/>
            <person name="Thang M."/>
            <person name="Chan C."/>
        </authorList>
    </citation>
    <scope>NUCLEOTIDE SEQUENCE [LARGE SCALE GENOMIC DNA]</scope>
</reference>
<evidence type="ECO:0008006" key="8">
    <source>
        <dbReference type="Google" id="ProtNLM"/>
    </source>
</evidence>
<evidence type="ECO:0000313" key="6">
    <source>
        <dbReference type="EMBL" id="CAK0820947.1"/>
    </source>
</evidence>
<evidence type="ECO:0000313" key="7">
    <source>
        <dbReference type="Proteomes" id="UP001189429"/>
    </source>
</evidence>
<dbReference type="InterPro" id="IPR006876">
    <property type="entry name" value="LMBR1-like_membr_prot"/>
</dbReference>
<feature type="transmembrane region" description="Helical" evidence="5">
    <location>
        <begin position="83"/>
        <end position="105"/>
    </location>
</feature>
<dbReference type="Pfam" id="PF04791">
    <property type="entry name" value="LMBR1"/>
    <property type="match status" value="2"/>
</dbReference>
<evidence type="ECO:0000256" key="1">
    <source>
        <dbReference type="ARBA" id="ARBA00004141"/>
    </source>
</evidence>
<evidence type="ECO:0000256" key="4">
    <source>
        <dbReference type="ARBA" id="ARBA00023136"/>
    </source>
</evidence>
<protein>
    <recommendedName>
        <fullName evidence="8">LMBR1-like membrane protein</fullName>
    </recommendedName>
</protein>
<feature type="transmembrane region" description="Helical" evidence="5">
    <location>
        <begin position="355"/>
        <end position="376"/>
    </location>
</feature>
<name>A0ABN9RPK3_9DINO</name>